<keyword evidence="1" id="KW-0378">Hydrolase</keyword>
<organism evidence="1 2">
    <name type="scientific">Haemophilus influenzae</name>
    <dbReference type="NCBI Taxonomy" id="727"/>
    <lineage>
        <taxon>Bacteria</taxon>
        <taxon>Pseudomonadati</taxon>
        <taxon>Pseudomonadota</taxon>
        <taxon>Gammaproteobacteria</taxon>
        <taxon>Pasteurellales</taxon>
        <taxon>Pasteurellaceae</taxon>
        <taxon>Haemophilus</taxon>
    </lineage>
</organism>
<dbReference type="AlphaFoldDB" id="A0A2X1RVW1"/>
<reference evidence="1 2" key="1">
    <citation type="submission" date="2018-06" db="EMBL/GenBank/DDBJ databases">
        <authorList>
            <consortium name="Pathogen Informatics"/>
            <person name="Doyle S."/>
        </authorList>
    </citation>
    <scope>NUCLEOTIDE SEQUENCE [LARGE SCALE GENOMIC DNA]</scope>
    <source>
        <strain evidence="1 2">NCTC11872</strain>
    </source>
</reference>
<accession>A0A2X1RVW1</accession>
<name>A0A2X1RVW1_HAEIF</name>
<dbReference type="GO" id="GO:0006508">
    <property type="term" value="P:proteolysis"/>
    <property type="evidence" value="ECO:0007669"/>
    <property type="project" value="UniProtKB-KW"/>
</dbReference>
<protein>
    <submittedName>
        <fullName evidence="1">Protease, ATP-dependent zinc-metallo</fullName>
    </submittedName>
</protein>
<keyword evidence="1" id="KW-0645">Protease</keyword>
<proteinExistence type="predicted"/>
<evidence type="ECO:0000313" key="1">
    <source>
        <dbReference type="EMBL" id="SPX43407.1"/>
    </source>
</evidence>
<dbReference type="EMBL" id="UASK01000018">
    <property type="protein sequence ID" value="SPX43407.1"/>
    <property type="molecule type" value="Genomic_DNA"/>
</dbReference>
<sequence>MPPLEDKKLLDDLLSKKVKVEGTPFERRGFFIPNFNFLVPNVYSLLVYGYSLCVKCKAVAAKR</sequence>
<dbReference type="GO" id="GO:0008233">
    <property type="term" value="F:peptidase activity"/>
    <property type="evidence" value="ECO:0007669"/>
    <property type="project" value="UniProtKB-KW"/>
</dbReference>
<evidence type="ECO:0000313" key="2">
    <source>
        <dbReference type="Proteomes" id="UP000249936"/>
    </source>
</evidence>
<dbReference type="Proteomes" id="UP000249936">
    <property type="component" value="Unassembled WGS sequence"/>
</dbReference>
<gene>
    <name evidence="1" type="ORF">NCTC11872_03073</name>
</gene>